<dbReference type="PANTHER" id="PTHR46928:SF1">
    <property type="entry name" value="MESENCHYME-SPECIFIC CELL SURFACE GLYCOPROTEIN"/>
    <property type="match status" value="1"/>
</dbReference>
<name>K9UHE0_CHAP6</name>
<dbReference type="NCBIfam" id="NF033681">
    <property type="entry name" value="ExeM_NucH_DNase"/>
    <property type="match status" value="1"/>
</dbReference>
<dbReference type="Gene3D" id="3.60.10.10">
    <property type="entry name" value="Endonuclease/exonuclease/phosphatase"/>
    <property type="match status" value="1"/>
</dbReference>
<dbReference type="SUPFAM" id="SSF56219">
    <property type="entry name" value="DNase I-like"/>
    <property type="match status" value="1"/>
</dbReference>
<dbReference type="InterPro" id="IPR052956">
    <property type="entry name" value="Mesenchyme-surface_protein"/>
</dbReference>
<dbReference type="InterPro" id="IPR018511">
    <property type="entry name" value="Hemolysin-typ_Ca-bd_CS"/>
</dbReference>
<dbReference type="HOGENOM" id="CLU_001070_0_0_3"/>
<evidence type="ECO:0000313" key="3">
    <source>
        <dbReference type="EMBL" id="AFY94063.1"/>
    </source>
</evidence>
<dbReference type="Gene3D" id="2.60.40.2030">
    <property type="match status" value="2"/>
</dbReference>
<sequence length="1679" mass="172137">MALAAGNIAFVGFNADGNDNIAFVALTDIGSGEQIIFEDNEWNGTAFTDTNESAFSWTATASVPAGTIVRIDNVGTGTISANIGTASTPVAGRGTNRGIAAADETIYAYQGTAAAPTFIAAIANGGFSAANGVLTNTGLTVGVNAIDLSGVDDDADIAAYNGSRTGQASFPGYLAAINNPANWQTQDGTGDQGIDGTAPDVPFSATAFTIAGGNPTVNLSASANAGSETGTTVITLTATAASAVVGDQSVTIAATGTNITAGDYTLSNSTIAIPNGQTTGSVTFTVVDDALLEGSETAVLTISNPSAGITLGSTTTQNITIADNESGPTLNLSVSSNAGTEANTTAITVTATADSAVTGNQTVALDVTGTGITAGDYYLTSNTITIPTGQTSGSVTFIVADDAIAEGSETATLTIGTPSAGITLGSTIAQNITIANNDSSFLKKVGSITSANGAEIPAFDPVSDRLFVVAGTIVETYTVSNSGALTAASPLAIGFTPPAGTVALPNSVAVKNGIVAVAYAVQNTTTNAQQVGRVSFYNAADGAFLKDVAVGFLPDMLTFTPDGTKVLVANEGEPNSYGQSNSFDPEGSVSVINIAAGVANATVQNATFTSFNSQITSLKAAGVRITGPGSTVAQDLEPEYIAVAPDGLTARITLQENNAIAILDIATATITSIQPLGTKNHNLPGNGFDASDRDLTSSAGKINIQNWPVFGLYQPDAIASYTVNGQTYYITANEGDARDYTGFSEEIRVGAAGYVLDPTAFPNAATLKQNANLGRLQLTNATGDTDGDGDFDRIEALGARSFSIWNSSGGLVFDSGDRFEQITATKTPTLFNSDGSAASFDTRSDNKGPEPEGVVVGVINNRTYAFIGLERTGDVMVYDVTNPIAPTFIQYINTPEDVGVEGLTFVSAADSPTGKPLLITANEISKTVGLFEVIVPPRISDIQGSGAAATAGIFTIEGIVVGDFQGTGQLGGFYLQEEDSDADGNPLTSEGIFVNSLTAVNVGDKVRVTGTVAENASTPSFNQAVITPTTAADVSVLATGQQALVTPTVLDLPLATVGDLERYEGMLITIPETLTVTEVFNLGRFGEVSLAADGRLFNPTNIIDPNDASASGTTSTGTSNVAAVTAQQDLNNRRRILLDDGSTLSNLSDVPYIDTTDANPANDTLRIGSTTTGLTGVLGFGFSNYRIQPTQAPVFNYEPRPALPDVGGGIKVGSFNVLNYFNGDGAGGGFPTSRGADSPVEFSRQRDKIISAIKDLNADVVGLIEMENDGDGTNSAIVDLVNGLNAAIGSNTYDYIKLANTTGSPGTDEIKVAFIYKPGAVTPVGNAVYFNDPAFTSLGRPPLAQTFINNASGEKFTPIVNHFKSKSATGATGADLDQNDGQGAYNATRKVQSTALLNFVSQMQTASGDSDVMVLGDLNAYNEEDPIDILRAGGLTKLNTTSDSFVFDGQTGSLDHALVTSSLLAQVTGAAKWNINSSEPIVLDYNDDILSTGEGAAEARNDTSLYRLDRFRSSDHDPVLAGLNLKPIGGNPGTDNQVGTNGSDTLFGNAGNDIINGGGGNDFIIGGAGVDLLFGGAGNDTFVYYAANEGYDKINDFVVGQDRFSISRSGFGVNDALGVLAASRFTIGSSASTADHRFIYNNNSGVLSFDADGVGGAAQVRIAQLVGLPALTNNSFSLF</sequence>
<dbReference type="PATRIC" id="fig|1173020.3.peg.3460"/>
<dbReference type="Gene3D" id="2.150.10.10">
    <property type="entry name" value="Serralysin-like metalloprotease, C-terminal"/>
    <property type="match status" value="1"/>
</dbReference>
<dbReference type="InterPro" id="IPR001343">
    <property type="entry name" value="Hemolysn_Ca-bd"/>
</dbReference>
<dbReference type="InterPro" id="IPR011049">
    <property type="entry name" value="Serralysin-like_metalloprot_C"/>
</dbReference>
<dbReference type="InterPro" id="IPR011044">
    <property type="entry name" value="Quino_amine_DH_bsu"/>
</dbReference>
<dbReference type="InterPro" id="IPR005135">
    <property type="entry name" value="Endo/exonuclease/phosphatase"/>
</dbReference>
<dbReference type="CDD" id="cd04486">
    <property type="entry name" value="YhcR_OBF_like"/>
    <property type="match status" value="1"/>
</dbReference>
<dbReference type="Pfam" id="PF22494">
    <property type="entry name" value="choice_anch_I"/>
    <property type="match status" value="1"/>
</dbReference>
<keyword evidence="4" id="KW-1185">Reference proteome</keyword>
<dbReference type="PRINTS" id="PR00313">
    <property type="entry name" value="CABNDNGRPT"/>
</dbReference>
<dbReference type="GO" id="GO:0005509">
    <property type="term" value="F:calcium ion binding"/>
    <property type="evidence" value="ECO:0007669"/>
    <property type="project" value="InterPro"/>
</dbReference>
<dbReference type="InterPro" id="IPR055188">
    <property type="entry name" value="Choice_anch_I"/>
</dbReference>
<evidence type="ECO:0000259" key="2">
    <source>
        <dbReference type="Pfam" id="PF22494"/>
    </source>
</evidence>
<dbReference type="SUPFAM" id="SSF51120">
    <property type="entry name" value="beta-Roll"/>
    <property type="match status" value="1"/>
</dbReference>
<dbReference type="InterPro" id="IPR038081">
    <property type="entry name" value="CalX-like_sf"/>
</dbReference>
<dbReference type="EMBL" id="CP003600">
    <property type="protein sequence ID" value="AFY94063.1"/>
    <property type="molecule type" value="Genomic_DNA"/>
</dbReference>
<evidence type="ECO:0000313" key="4">
    <source>
        <dbReference type="Proteomes" id="UP000010366"/>
    </source>
</evidence>
<dbReference type="SUPFAM" id="SSF141072">
    <property type="entry name" value="CalX-like"/>
    <property type="match status" value="2"/>
</dbReference>
<proteinExistence type="predicted"/>
<dbReference type="PROSITE" id="PS00330">
    <property type="entry name" value="HEMOLYSIN_CALCIUM"/>
    <property type="match status" value="3"/>
</dbReference>
<dbReference type="InterPro" id="IPR047971">
    <property type="entry name" value="ExeM-like"/>
</dbReference>
<dbReference type="eggNOG" id="COG3391">
    <property type="taxonomic scope" value="Bacteria"/>
</dbReference>
<evidence type="ECO:0000259" key="1">
    <source>
        <dbReference type="Pfam" id="PF03372"/>
    </source>
</evidence>
<protein>
    <submittedName>
        <fullName evidence="3">Putative extracellular nuclease</fullName>
    </submittedName>
</protein>
<feature type="domain" description="Choice-of-anchor I" evidence="2">
    <location>
        <begin position="450"/>
        <end position="933"/>
    </location>
</feature>
<accession>K9UHE0</accession>
<organism evidence="3 4">
    <name type="scientific">Chamaesiphon minutus (strain ATCC 27169 / PCC 6605)</name>
    <dbReference type="NCBI Taxonomy" id="1173020"/>
    <lineage>
        <taxon>Bacteria</taxon>
        <taxon>Bacillati</taxon>
        <taxon>Cyanobacteriota</taxon>
        <taxon>Cyanophyceae</taxon>
        <taxon>Gomontiellales</taxon>
        <taxon>Chamaesiphonaceae</taxon>
        <taxon>Chamaesiphon</taxon>
    </lineage>
</organism>
<dbReference type="RefSeq" id="WP_015160206.1">
    <property type="nucleotide sequence ID" value="NC_019697.1"/>
</dbReference>
<dbReference type="CDD" id="cd10283">
    <property type="entry name" value="MnuA_DNase1-like"/>
    <property type="match status" value="1"/>
</dbReference>
<dbReference type="GO" id="GO:0003824">
    <property type="term" value="F:catalytic activity"/>
    <property type="evidence" value="ECO:0007669"/>
    <property type="project" value="InterPro"/>
</dbReference>
<dbReference type="Proteomes" id="UP000010366">
    <property type="component" value="Chromosome"/>
</dbReference>
<dbReference type="InterPro" id="IPR036691">
    <property type="entry name" value="Endo/exonu/phosph_ase_sf"/>
</dbReference>
<dbReference type="PANTHER" id="PTHR46928">
    <property type="entry name" value="MESENCHYME-SPECIFIC CELL SURFACE GLYCOPROTEIN"/>
    <property type="match status" value="1"/>
</dbReference>
<dbReference type="NCBIfam" id="NF038117">
    <property type="entry name" value="choice_anch_I"/>
    <property type="match status" value="1"/>
</dbReference>
<dbReference type="SUPFAM" id="SSF50969">
    <property type="entry name" value="YVTN repeat-like/Quinoprotein amine dehydrogenase"/>
    <property type="match status" value="1"/>
</dbReference>
<dbReference type="eggNOG" id="COG2374">
    <property type="taxonomic scope" value="Bacteria"/>
</dbReference>
<dbReference type="OrthoDB" id="474992at2"/>
<dbReference type="KEGG" id="cmp:Cha6605_3031"/>
<feature type="domain" description="Endonuclease/exonuclease/phosphatase" evidence="1">
    <location>
        <begin position="1214"/>
        <end position="1470"/>
    </location>
</feature>
<dbReference type="STRING" id="1173020.Cha6605_3031"/>
<dbReference type="Pfam" id="PF03372">
    <property type="entry name" value="Exo_endo_phos"/>
    <property type="match status" value="1"/>
</dbReference>
<dbReference type="Pfam" id="PF00353">
    <property type="entry name" value="HemolysinCabind"/>
    <property type="match status" value="1"/>
</dbReference>
<reference evidence="3 4" key="1">
    <citation type="submission" date="2012-05" db="EMBL/GenBank/DDBJ databases">
        <title>Finished chromosome of genome of Chamaesiphon sp. PCC 6605.</title>
        <authorList>
            <consortium name="US DOE Joint Genome Institute"/>
            <person name="Gugger M."/>
            <person name="Coursin T."/>
            <person name="Rippka R."/>
            <person name="Tandeau De Marsac N."/>
            <person name="Huntemann M."/>
            <person name="Wei C.-L."/>
            <person name="Han J."/>
            <person name="Detter J.C."/>
            <person name="Han C."/>
            <person name="Tapia R."/>
            <person name="Chen A."/>
            <person name="Kyrpides N."/>
            <person name="Mavromatis K."/>
            <person name="Markowitz V."/>
            <person name="Szeto E."/>
            <person name="Ivanova N."/>
            <person name="Pagani I."/>
            <person name="Pati A."/>
            <person name="Goodwin L."/>
            <person name="Nordberg H.P."/>
            <person name="Cantor M.N."/>
            <person name="Hua S.X."/>
            <person name="Woyke T."/>
            <person name="Kerfeld C.A."/>
        </authorList>
    </citation>
    <scope>NUCLEOTIDE SEQUENCE [LARGE SCALE GENOMIC DNA]</scope>
    <source>
        <strain evidence="4">ATCC 27169 / PCC 6605</strain>
    </source>
</reference>
<gene>
    <name evidence="3" type="ORF">Cha6605_3031</name>
</gene>